<reference evidence="2" key="2">
    <citation type="submission" date="2021-02" db="EMBL/GenBank/DDBJ databases">
        <authorList>
            <person name="Kimball J.A."/>
            <person name="Haas M.W."/>
            <person name="Macchietto M."/>
            <person name="Kono T."/>
            <person name="Duquette J."/>
            <person name="Shao M."/>
        </authorList>
    </citation>
    <scope>NUCLEOTIDE SEQUENCE</scope>
    <source>
        <tissue evidence="2">Fresh leaf tissue</tissue>
    </source>
</reference>
<keyword evidence="3" id="KW-1185">Reference proteome</keyword>
<dbReference type="AlphaFoldDB" id="A0A8J6BUJ5"/>
<sequence length="74" mass="7846">MQRLLPESSLGREPYLRREGEPSVRGGDPTTARRTPTALETSPRARGGAQAGRDAPCGENARGAGRVASSGRRE</sequence>
<accession>A0A8J6BUJ5</accession>
<evidence type="ECO:0000256" key="1">
    <source>
        <dbReference type="SAM" id="MobiDB-lite"/>
    </source>
</evidence>
<dbReference type="EMBL" id="JAAALK010000080">
    <property type="protein sequence ID" value="KAG8093325.1"/>
    <property type="molecule type" value="Genomic_DNA"/>
</dbReference>
<gene>
    <name evidence="2" type="ORF">GUJ93_ZPchr0012g18803</name>
</gene>
<feature type="region of interest" description="Disordered" evidence="1">
    <location>
        <begin position="1"/>
        <end position="74"/>
    </location>
</feature>
<protein>
    <submittedName>
        <fullName evidence="2">Uncharacterized protein</fullName>
    </submittedName>
</protein>
<feature type="compositionally biased region" description="Low complexity" evidence="1">
    <location>
        <begin position="44"/>
        <end position="53"/>
    </location>
</feature>
<organism evidence="2 3">
    <name type="scientific">Zizania palustris</name>
    <name type="common">Northern wild rice</name>
    <dbReference type="NCBI Taxonomy" id="103762"/>
    <lineage>
        <taxon>Eukaryota</taxon>
        <taxon>Viridiplantae</taxon>
        <taxon>Streptophyta</taxon>
        <taxon>Embryophyta</taxon>
        <taxon>Tracheophyta</taxon>
        <taxon>Spermatophyta</taxon>
        <taxon>Magnoliopsida</taxon>
        <taxon>Liliopsida</taxon>
        <taxon>Poales</taxon>
        <taxon>Poaceae</taxon>
        <taxon>BOP clade</taxon>
        <taxon>Oryzoideae</taxon>
        <taxon>Oryzeae</taxon>
        <taxon>Zizaniinae</taxon>
        <taxon>Zizania</taxon>
    </lineage>
</organism>
<name>A0A8J6BUJ5_ZIZPA</name>
<feature type="compositionally biased region" description="Low complexity" evidence="1">
    <location>
        <begin position="61"/>
        <end position="74"/>
    </location>
</feature>
<evidence type="ECO:0000313" key="3">
    <source>
        <dbReference type="Proteomes" id="UP000729402"/>
    </source>
</evidence>
<dbReference type="Proteomes" id="UP000729402">
    <property type="component" value="Unassembled WGS sequence"/>
</dbReference>
<reference evidence="2" key="1">
    <citation type="journal article" date="2021" name="bioRxiv">
        <title>Whole Genome Assembly and Annotation of Northern Wild Rice, Zizania palustris L., Supports a Whole Genome Duplication in the Zizania Genus.</title>
        <authorList>
            <person name="Haas M."/>
            <person name="Kono T."/>
            <person name="Macchietto M."/>
            <person name="Millas R."/>
            <person name="McGilp L."/>
            <person name="Shao M."/>
            <person name="Duquette J."/>
            <person name="Hirsch C.N."/>
            <person name="Kimball J."/>
        </authorList>
    </citation>
    <scope>NUCLEOTIDE SEQUENCE</scope>
    <source>
        <tissue evidence="2">Fresh leaf tissue</tissue>
    </source>
</reference>
<comment type="caution">
    <text evidence="2">The sequence shown here is derived from an EMBL/GenBank/DDBJ whole genome shotgun (WGS) entry which is preliminary data.</text>
</comment>
<proteinExistence type="predicted"/>
<evidence type="ECO:0000313" key="2">
    <source>
        <dbReference type="EMBL" id="KAG8093325.1"/>
    </source>
</evidence>